<organism evidence="1 2">
    <name type="scientific">Neomesorhizobium albiziae</name>
    <dbReference type="NCBI Taxonomy" id="335020"/>
    <lineage>
        <taxon>Bacteria</taxon>
        <taxon>Pseudomonadati</taxon>
        <taxon>Pseudomonadota</taxon>
        <taxon>Alphaproteobacteria</taxon>
        <taxon>Hyphomicrobiales</taxon>
        <taxon>Phyllobacteriaceae</taxon>
        <taxon>Neomesorhizobium</taxon>
    </lineage>
</organism>
<gene>
    <name evidence="1" type="ORF">SAMN04488498_101402</name>
</gene>
<proteinExistence type="predicted"/>
<name>A0A1I3VEN1_9HYPH</name>
<accession>A0A1I3VEN1</accession>
<evidence type="ECO:0000313" key="1">
    <source>
        <dbReference type="EMBL" id="SFJ93725.1"/>
    </source>
</evidence>
<evidence type="ECO:0000313" key="2">
    <source>
        <dbReference type="Proteomes" id="UP000323300"/>
    </source>
</evidence>
<dbReference type="EMBL" id="FOSL01000001">
    <property type="protein sequence ID" value="SFJ93725.1"/>
    <property type="molecule type" value="Genomic_DNA"/>
</dbReference>
<protein>
    <submittedName>
        <fullName evidence="1">Uncharacterized protein</fullName>
    </submittedName>
</protein>
<dbReference type="Proteomes" id="UP000323300">
    <property type="component" value="Unassembled WGS sequence"/>
</dbReference>
<dbReference type="AlphaFoldDB" id="A0A1I3VEN1"/>
<sequence length="61" mass="6707">MKKDQIKRGMTLTTSGCPAYVHGADQEATPLPVSSRAYGEALDRMKQSLIVLKSCTKKTKH</sequence>
<reference evidence="1 2" key="1">
    <citation type="submission" date="2016-10" db="EMBL/GenBank/DDBJ databases">
        <authorList>
            <person name="Varghese N."/>
            <person name="Submissions S."/>
        </authorList>
    </citation>
    <scope>NUCLEOTIDE SEQUENCE [LARGE SCALE GENOMIC DNA]</scope>
    <source>
        <strain evidence="1 2">DSM 21822</strain>
    </source>
</reference>
<keyword evidence="2" id="KW-1185">Reference proteome</keyword>